<reference evidence="1" key="1">
    <citation type="submission" date="2009-10" db="EMBL/GenBank/DDBJ databases">
        <title>Diversity of trophic interactions inside an arsenic-rich microbial ecosystem.</title>
        <authorList>
            <person name="Bertin P.N."/>
            <person name="Heinrich-Salmeron A."/>
            <person name="Pelletier E."/>
            <person name="Goulhen-Chollet F."/>
            <person name="Arsene-Ploetze F."/>
            <person name="Gallien S."/>
            <person name="Calteau A."/>
            <person name="Vallenet D."/>
            <person name="Casiot C."/>
            <person name="Chane-Woon-Ming B."/>
            <person name="Giloteaux L."/>
            <person name="Barakat M."/>
            <person name="Bonnefoy V."/>
            <person name="Bruneel O."/>
            <person name="Chandler M."/>
            <person name="Cleiss J."/>
            <person name="Duran R."/>
            <person name="Elbaz-Poulichet F."/>
            <person name="Fonknechten N."/>
            <person name="Lauga B."/>
            <person name="Mornico D."/>
            <person name="Ortet P."/>
            <person name="Schaeffer C."/>
            <person name="Siguier P."/>
            <person name="Alexander Thil Smith A."/>
            <person name="Van Dorsselaer A."/>
            <person name="Weissenbach J."/>
            <person name="Medigue C."/>
            <person name="Le Paslier D."/>
        </authorList>
    </citation>
    <scope>NUCLEOTIDE SEQUENCE</scope>
</reference>
<gene>
    <name evidence="1" type="ORF">CARN3_1310</name>
</gene>
<organism evidence="1">
    <name type="scientific">mine drainage metagenome</name>
    <dbReference type="NCBI Taxonomy" id="410659"/>
    <lineage>
        <taxon>unclassified sequences</taxon>
        <taxon>metagenomes</taxon>
        <taxon>ecological metagenomes</taxon>
    </lineage>
</organism>
<accession>E6PZD7</accession>
<proteinExistence type="predicted"/>
<dbReference type="EMBL" id="CABN01000119">
    <property type="protein sequence ID" value="CBI00296.1"/>
    <property type="molecule type" value="Genomic_DNA"/>
</dbReference>
<evidence type="ECO:0000313" key="1">
    <source>
        <dbReference type="EMBL" id="CBI00296.1"/>
    </source>
</evidence>
<sequence>MENGPEREESFALGPFFFAARQPSLLQELPLCLSPSLCRFLYGNPKFPKRKNEKRTL</sequence>
<name>E6PZD7_9ZZZZ</name>
<dbReference type="AlphaFoldDB" id="E6PZD7"/>
<comment type="caution">
    <text evidence="1">The sequence shown here is derived from an EMBL/GenBank/DDBJ whole genome shotgun (WGS) entry which is preliminary data.</text>
</comment>
<protein>
    <submittedName>
        <fullName evidence="1">Uncharacterized protein</fullName>
    </submittedName>
</protein>